<dbReference type="AlphaFoldDB" id="A0A841L9C2"/>
<feature type="transmembrane region" description="Helical" evidence="4">
    <location>
        <begin position="32"/>
        <end position="54"/>
    </location>
</feature>
<evidence type="ECO:0000256" key="3">
    <source>
        <dbReference type="ARBA" id="ARBA00022553"/>
    </source>
</evidence>
<evidence type="ECO:0000256" key="2">
    <source>
        <dbReference type="ARBA" id="ARBA00012438"/>
    </source>
</evidence>
<keyword evidence="4" id="KW-0472">Membrane</keyword>
<dbReference type="InterPro" id="IPR005467">
    <property type="entry name" value="His_kinase_dom"/>
</dbReference>
<dbReference type="SMART" id="SM00388">
    <property type="entry name" value="HisKA"/>
    <property type="match status" value="1"/>
</dbReference>
<dbReference type="RefSeq" id="WP_184201703.1">
    <property type="nucleotide sequence ID" value="NZ_JACIIV010000024.1"/>
</dbReference>
<keyword evidence="4" id="KW-0812">Transmembrane</keyword>
<dbReference type="InterPro" id="IPR036890">
    <property type="entry name" value="HATPase_C_sf"/>
</dbReference>
<dbReference type="PANTHER" id="PTHR43065:SF49">
    <property type="entry name" value="HISTIDINE KINASE"/>
    <property type="match status" value="1"/>
</dbReference>
<dbReference type="InterPro" id="IPR036097">
    <property type="entry name" value="HisK_dim/P_sf"/>
</dbReference>
<sequence>MLDYLNNMLGKTGLPPHGFCLFWDEELVWTHVIADLVIGLSYFSIPVVLALFVLRRQDLDFGWVAWMFVAFILACGATHFFSILTLWVPAYGVQGLLKLFTAGVSLLTAMALWPLLPKALALPSPAQLRAANDSLTARIAERDVALAALNREIAERSRVEELLRQSQKLEAVGQLTGGIAHDFNNLLTIVMTNLDRAARLAEDPRLARPLAHAMEGAERGARLTQQLLAFSRKQPLAPSAQDLNRVILGMTDLLDRTLGSGIEVALDLDDALPLVVVDPVQAENALLNLAINARDAMPGGGTLTFSTRAEAGRVVLTVADTGVGMPTAVRDRALEPFFTTKGVGQGSGLGLAQVYGFTTQSGGEIELESAEHVGTRIMITLPAVEGNWNGDG</sequence>
<keyword evidence="6" id="KW-0418">Kinase</keyword>
<dbReference type="InterPro" id="IPR003594">
    <property type="entry name" value="HATPase_dom"/>
</dbReference>
<keyword evidence="4" id="KW-1133">Transmembrane helix</keyword>
<dbReference type="InterPro" id="IPR004358">
    <property type="entry name" value="Sig_transdc_His_kin-like_C"/>
</dbReference>
<dbReference type="InterPro" id="IPR058544">
    <property type="entry name" value="ETR1_N"/>
</dbReference>
<dbReference type="InterPro" id="IPR003661">
    <property type="entry name" value="HisK_dim/P_dom"/>
</dbReference>
<reference evidence="6 7" key="1">
    <citation type="submission" date="2020-08" db="EMBL/GenBank/DDBJ databases">
        <title>Genomic Encyclopedia of Type Strains, Phase IV (KMG-IV): sequencing the most valuable type-strain genomes for metagenomic binning, comparative biology and taxonomic classification.</title>
        <authorList>
            <person name="Goeker M."/>
        </authorList>
    </citation>
    <scope>NUCLEOTIDE SEQUENCE [LARGE SCALE GENOMIC DNA]</scope>
    <source>
        <strain evidence="6 7">DSM 102189</strain>
    </source>
</reference>
<proteinExistence type="predicted"/>
<comment type="caution">
    <text evidence="6">The sequence shown here is derived from an EMBL/GenBank/DDBJ whole genome shotgun (WGS) entry which is preliminary data.</text>
</comment>
<dbReference type="Gene3D" id="3.30.565.10">
    <property type="entry name" value="Histidine kinase-like ATPase, C-terminal domain"/>
    <property type="match status" value="1"/>
</dbReference>
<dbReference type="EC" id="2.7.13.3" evidence="2"/>
<evidence type="ECO:0000259" key="5">
    <source>
        <dbReference type="PROSITE" id="PS50109"/>
    </source>
</evidence>
<dbReference type="CDD" id="cd00082">
    <property type="entry name" value="HisKA"/>
    <property type="match status" value="1"/>
</dbReference>
<dbReference type="PROSITE" id="PS50109">
    <property type="entry name" value="HIS_KIN"/>
    <property type="match status" value="1"/>
</dbReference>
<protein>
    <recommendedName>
        <fullName evidence="2">histidine kinase</fullName>
        <ecNumber evidence="2">2.7.13.3</ecNumber>
    </recommendedName>
</protein>
<organism evidence="6 7">
    <name type="scientific">Polymorphobacter multimanifer</name>
    <dbReference type="NCBI Taxonomy" id="1070431"/>
    <lineage>
        <taxon>Bacteria</taxon>
        <taxon>Pseudomonadati</taxon>
        <taxon>Pseudomonadota</taxon>
        <taxon>Alphaproteobacteria</taxon>
        <taxon>Sphingomonadales</taxon>
        <taxon>Sphingosinicellaceae</taxon>
        <taxon>Polymorphobacter</taxon>
    </lineage>
</organism>
<dbReference type="SMART" id="SM00387">
    <property type="entry name" value="HATPase_c"/>
    <property type="match status" value="1"/>
</dbReference>
<dbReference type="GO" id="GO:0000155">
    <property type="term" value="F:phosphorelay sensor kinase activity"/>
    <property type="evidence" value="ECO:0007669"/>
    <property type="project" value="InterPro"/>
</dbReference>
<keyword evidence="6" id="KW-0808">Transferase</keyword>
<feature type="domain" description="Histidine kinase" evidence="5">
    <location>
        <begin position="178"/>
        <end position="385"/>
    </location>
</feature>
<evidence type="ECO:0000313" key="6">
    <source>
        <dbReference type="EMBL" id="MBB6228766.1"/>
    </source>
</evidence>
<keyword evidence="7" id="KW-1185">Reference proteome</keyword>
<gene>
    <name evidence="6" type="ORF">FHS79_002957</name>
</gene>
<dbReference type="SUPFAM" id="SSF55874">
    <property type="entry name" value="ATPase domain of HSP90 chaperone/DNA topoisomerase II/histidine kinase"/>
    <property type="match status" value="1"/>
</dbReference>
<name>A0A841L9C2_9SPHN</name>
<dbReference type="Pfam" id="PF02518">
    <property type="entry name" value="HATPase_c"/>
    <property type="match status" value="1"/>
</dbReference>
<dbReference type="Gene3D" id="1.10.287.130">
    <property type="match status" value="1"/>
</dbReference>
<evidence type="ECO:0000313" key="7">
    <source>
        <dbReference type="Proteomes" id="UP000538147"/>
    </source>
</evidence>
<feature type="transmembrane region" description="Helical" evidence="4">
    <location>
        <begin position="66"/>
        <end position="90"/>
    </location>
</feature>
<evidence type="ECO:0000256" key="1">
    <source>
        <dbReference type="ARBA" id="ARBA00000085"/>
    </source>
</evidence>
<keyword evidence="3" id="KW-0597">Phosphoprotein</keyword>
<dbReference type="SUPFAM" id="SSF47384">
    <property type="entry name" value="Homodimeric domain of signal transducing histidine kinase"/>
    <property type="match status" value="1"/>
</dbReference>
<dbReference type="Proteomes" id="UP000538147">
    <property type="component" value="Unassembled WGS sequence"/>
</dbReference>
<dbReference type="PANTHER" id="PTHR43065">
    <property type="entry name" value="SENSOR HISTIDINE KINASE"/>
    <property type="match status" value="1"/>
</dbReference>
<evidence type="ECO:0000256" key="4">
    <source>
        <dbReference type="SAM" id="Phobius"/>
    </source>
</evidence>
<dbReference type="Pfam" id="PF25487">
    <property type="entry name" value="ETR1_N"/>
    <property type="match status" value="1"/>
</dbReference>
<dbReference type="PRINTS" id="PR00344">
    <property type="entry name" value="BCTRLSENSOR"/>
</dbReference>
<comment type="catalytic activity">
    <reaction evidence="1">
        <text>ATP + protein L-histidine = ADP + protein N-phospho-L-histidine.</text>
        <dbReference type="EC" id="2.7.13.3"/>
    </reaction>
</comment>
<accession>A0A841L9C2</accession>
<dbReference type="EMBL" id="JACIIV010000024">
    <property type="protein sequence ID" value="MBB6228766.1"/>
    <property type="molecule type" value="Genomic_DNA"/>
</dbReference>